<dbReference type="PANTHER" id="PTHR43283:SF7">
    <property type="entry name" value="BETA-LACTAMASE-RELATED DOMAIN-CONTAINING PROTEIN"/>
    <property type="match status" value="1"/>
</dbReference>
<accession>A0A4S4BR99</accession>
<dbReference type="Pfam" id="PF00144">
    <property type="entry name" value="Beta-lactamase"/>
    <property type="match status" value="1"/>
</dbReference>
<dbReference type="EMBL" id="SSOB01000019">
    <property type="protein sequence ID" value="THF77516.1"/>
    <property type="molecule type" value="Genomic_DNA"/>
</dbReference>
<dbReference type="Gene3D" id="3.40.710.10">
    <property type="entry name" value="DD-peptidase/beta-lactamase superfamily"/>
    <property type="match status" value="1"/>
</dbReference>
<protein>
    <submittedName>
        <fullName evidence="2">Serine hydrolase</fullName>
    </submittedName>
</protein>
<gene>
    <name evidence="2" type="ORF">E6C55_15985</name>
</gene>
<dbReference type="RefSeq" id="WP_136370816.1">
    <property type="nucleotide sequence ID" value="NZ_SSOB01000019.1"/>
</dbReference>
<sequence>MNWTTLHDELKLLDLRCCLIRVRGEPVFEHERETGASAAVANIHSVTKSFLSALVCIAMDRGLLPGPDALASAFFPRLAQDEDERKRRITLEQLLTMSAGFEWTEFGGRHSFRRMTASPDWTAFVLDLPLMDKPGTRMTYNSGISQLLSALLAEAAGMSVARFAERHLFGPLGIESYEWETDPQGVHTGGFGLHLRADDLLKLGELYLQRGRWDGRQLVSAELAQRSVRPALRSRDHREGWYAWHWWSDRYTEDSRVDAASASGAAAGMDCFFARGYGGQFIYVAPERDAVVVLTNDSRKKDKMPTDVFRRHIAPRLLTLA</sequence>
<keyword evidence="3" id="KW-1185">Reference proteome</keyword>
<evidence type="ECO:0000313" key="2">
    <source>
        <dbReference type="EMBL" id="THF77516.1"/>
    </source>
</evidence>
<feature type="domain" description="Beta-lactamase-related" evidence="1">
    <location>
        <begin position="40"/>
        <end position="300"/>
    </location>
</feature>
<keyword evidence="2" id="KW-0378">Hydrolase</keyword>
<dbReference type="PANTHER" id="PTHR43283">
    <property type="entry name" value="BETA-LACTAMASE-RELATED"/>
    <property type="match status" value="1"/>
</dbReference>
<name>A0A4S4BR99_9BACL</name>
<dbReference type="InterPro" id="IPR050789">
    <property type="entry name" value="Diverse_Enzym_Activities"/>
</dbReference>
<dbReference type="InterPro" id="IPR012338">
    <property type="entry name" value="Beta-lactam/transpept-like"/>
</dbReference>
<evidence type="ECO:0000313" key="3">
    <source>
        <dbReference type="Proteomes" id="UP000310636"/>
    </source>
</evidence>
<dbReference type="SUPFAM" id="SSF56601">
    <property type="entry name" value="beta-lactamase/transpeptidase-like"/>
    <property type="match status" value="1"/>
</dbReference>
<evidence type="ECO:0000259" key="1">
    <source>
        <dbReference type="Pfam" id="PF00144"/>
    </source>
</evidence>
<comment type="caution">
    <text evidence="2">The sequence shown here is derived from an EMBL/GenBank/DDBJ whole genome shotgun (WGS) entry which is preliminary data.</text>
</comment>
<dbReference type="AlphaFoldDB" id="A0A4S4BR99"/>
<dbReference type="GO" id="GO:0016787">
    <property type="term" value="F:hydrolase activity"/>
    <property type="evidence" value="ECO:0007669"/>
    <property type="project" value="UniProtKB-KW"/>
</dbReference>
<reference evidence="2 3" key="1">
    <citation type="submission" date="2019-04" db="EMBL/GenBank/DDBJ databases">
        <title>Cohnella sp. nov. isolated from preserved vegetables.</title>
        <authorList>
            <person name="Lin S.-Y."/>
            <person name="Hung M.-H."/>
            <person name="Young C.-C."/>
        </authorList>
    </citation>
    <scope>NUCLEOTIDE SEQUENCE [LARGE SCALE GENOMIC DNA]</scope>
    <source>
        <strain evidence="2 3">CC-MHH1044</strain>
    </source>
</reference>
<dbReference type="OrthoDB" id="9773047at2"/>
<proteinExistence type="predicted"/>
<organism evidence="2 3">
    <name type="scientific">Cohnella fermenti</name>
    <dbReference type="NCBI Taxonomy" id="2565925"/>
    <lineage>
        <taxon>Bacteria</taxon>
        <taxon>Bacillati</taxon>
        <taxon>Bacillota</taxon>
        <taxon>Bacilli</taxon>
        <taxon>Bacillales</taxon>
        <taxon>Paenibacillaceae</taxon>
        <taxon>Cohnella</taxon>
    </lineage>
</organism>
<dbReference type="InterPro" id="IPR001466">
    <property type="entry name" value="Beta-lactam-related"/>
</dbReference>
<dbReference type="Proteomes" id="UP000310636">
    <property type="component" value="Unassembled WGS sequence"/>
</dbReference>